<protein>
    <submittedName>
        <fullName evidence="2">Uncharacterized protein</fullName>
    </submittedName>
</protein>
<name>A0ABU3NYY5_9FIRM</name>
<evidence type="ECO:0000313" key="3">
    <source>
        <dbReference type="Proteomes" id="UP001254848"/>
    </source>
</evidence>
<accession>A0ABU3NYY5</accession>
<feature type="transmembrane region" description="Helical" evidence="1">
    <location>
        <begin position="120"/>
        <end position="139"/>
    </location>
</feature>
<reference evidence="2 3" key="1">
    <citation type="submission" date="2023-07" db="EMBL/GenBank/DDBJ databases">
        <title>The novel representative of Negativicutes class, Anaeroselena agilis gen. nov. sp. nov.</title>
        <authorList>
            <person name="Prokofeva M.I."/>
            <person name="Elcheninov A.G."/>
            <person name="Klyukina A."/>
            <person name="Kublanov I.V."/>
            <person name="Frolov E.N."/>
            <person name="Podosokorskaya O.A."/>
        </authorList>
    </citation>
    <scope>NUCLEOTIDE SEQUENCE [LARGE SCALE GENOMIC DNA]</scope>
    <source>
        <strain evidence="2 3">4137-cl</strain>
    </source>
</reference>
<comment type="caution">
    <text evidence="2">The sequence shown here is derived from an EMBL/GenBank/DDBJ whole genome shotgun (WGS) entry which is preliminary data.</text>
</comment>
<gene>
    <name evidence="2" type="ORF">Q4T40_12155</name>
</gene>
<evidence type="ECO:0000256" key="1">
    <source>
        <dbReference type="SAM" id="Phobius"/>
    </source>
</evidence>
<organism evidence="2 3">
    <name type="scientific">Anaeroselena agilis</name>
    <dbReference type="NCBI Taxonomy" id="3063788"/>
    <lineage>
        <taxon>Bacteria</taxon>
        <taxon>Bacillati</taxon>
        <taxon>Bacillota</taxon>
        <taxon>Negativicutes</taxon>
        <taxon>Acetonemataceae</taxon>
        <taxon>Anaeroselena</taxon>
    </lineage>
</organism>
<sequence length="160" mass="18773">MYLWKVKALAQDFREGKVTQKEQMKYYLLFSVLTLAAASLSSSGNSFFDNSYLDWVDFCLQILITALGIIWCFQANQQGDDRDFVGRMVCIGLPLGIRISVWIILLSVIYFIVFGIGKDLWRNIFWLGLFTLFNIYYYYQLRKYIAYISSYQTSSYNEKV</sequence>
<evidence type="ECO:0000313" key="2">
    <source>
        <dbReference type="EMBL" id="MDT8901999.1"/>
    </source>
</evidence>
<feature type="transmembrane region" description="Helical" evidence="1">
    <location>
        <begin position="85"/>
        <end position="114"/>
    </location>
</feature>
<feature type="transmembrane region" description="Helical" evidence="1">
    <location>
        <begin position="26"/>
        <end position="43"/>
    </location>
</feature>
<feature type="transmembrane region" description="Helical" evidence="1">
    <location>
        <begin position="55"/>
        <end position="73"/>
    </location>
</feature>
<dbReference type="RefSeq" id="WP_413780492.1">
    <property type="nucleotide sequence ID" value="NZ_JAUOZS010000001.1"/>
</dbReference>
<keyword evidence="3" id="KW-1185">Reference proteome</keyword>
<keyword evidence="1" id="KW-0812">Transmembrane</keyword>
<keyword evidence="1" id="KW-0472">Membrane</keyword>
<dbReference type="Proteomes" id="UP001254848">
    <property type="component" value="Unassembled WGS sequence"/>
</dbReference>
<dbReference type="EMBL" id="JAUOZS010000001">
    <property type="protein sequence ID" value="MDT8901999.1"/>
    <property type="molecule type" value="Genomic_DNA"/>
</dbReference>
<proteinExistence type="predicted"/>
<keyword evidence="1" id="KW-1133">Transmembrane helix</keyword>